<proteinExistence type="predicted"/>
<dbReference type="EMBL" id="CP029494">
    <property type="protein sequence ID" value="AWN23076.1"/>
    <property type="molecule type" value="Genomic_DNA"/>
</dbReference>
<dbReference type="Proteomes" id="UP000245368">
    <property type="component" value="Chromosome"/>
</dbReference>
<gene>
    <name evidence="1" type="ORF">DKM44_07410</name>
</gene>
<keyword evidence="2" id="KW-1185">Reference proteome</keyword>
<reference evidence="1 2" key="1">
    <citation type="submission" date="2018-05" db="EMBL/GenBank/DDBJ databases">
        <title>Complete Genome Sequence of Deinococcus sp. strain 17bor-2.</title>
        <authorList>
            <person name="Srinivasan S."/>
        </authorList>
    </citation>
    <scope>NUCLEOTIDE SEQUENCE [LARGE SCALE GENOMIC DNA]</scope>
    <source>
        <strain evidence="1 2">17bor-2</strain>
    </source>
</reference>
<organism evidence="1 2">
    <name type="scientific">Deinococcus irradiatisoli</name>
    <dbReference type="NCBI Taxonomy" id="2202254"/>
    <lineage>
        <taxon>Bacteria</taxon>
        <taxon>Thermotogati</taxon>
        <taxon>Deinococcota</taxon>
        <taxon>Deinococci</taxon>
        <taxon>Deinococcales</taxon>
        <taxon>Deinococcaceae</taxon>
        <taxon>Deinococcus</taxon>
    </lineage>
</organism>
<dbReference type="KEGG" id="dez:DKM44_07410"/>
<name>A0A2Z3JGF9_9DEIO</name>
<accession>A0A2Z3JGF9</accession>
<protein>
    <submittedName>
        <fullName evidence="1">Uncharacterized protein</fullName>
    </submittedName>
</protein>
<dbReference type="AlphaFoldDB" id="A0A2Z3JGF9"/>
<evidence type="ECO:0000313" key="2">
    <source>
        <dbReference type="Proteomes" id="UP000245368"/>
    </source>
</evidence>
<evidence type="ECO:0000313" key="1">
    <source>
        <dbReference type="EMBL" id="AWN23076.1"/>
    </source>
</evidence>
<sequence>MAPRRTLSASMKQKVISPACFSRALGHLVGIGTLAADEAVNYRYGKVPRDFELLLPHGSRLRHSAQGYVIQGDNEFHKDLDWALR</sequence>